<dbReference type="PROSITE" id="PS50865">
    <property type="entry name" value="ZF_MYND_2"/>
    <property type="match status" value="1"/>
</dbReference>
<sequence>MSSWGRGLLQSDDDYKIAEELGAMFGCDLLTFSESQRAVIVEKMEKDGLLSRKMEKILSPQFVPPISHQSRPRMVILLVILAMRLGARVDAKYMNLMHTLAPHLRNMFEQLQLLTALDEYKNNGTPWIMGSKNREETEKAKKVGRTAYDAGDEFFYSGLGHSADEKPSSHTYSKYYWACRADGDELLRCVRCNMARYCSKNCQKHDWDTHRTFCEPLEPRSVEVPDPGATILEEHLSQPKPTG</sequence>
<name>A0ABR1QDZ2_9PEZI</name>
<keyword evidence="3" id="KW-0862">Zinc</keyword>
<proteinExistence type="predicted"/>
<dbReference type="Pfam" id="PF01753">
    <property type="entry name" value="zf-MYND"/>
    <property type="match status" value="1"/>
</dbReference>
<dbReference type="Gene3D" id="6.10.140.2220">
    <property type="match status" value="1"/>
</dbReference>
<feature type="domain" description="MYND-type" evidence="6">
    <location>
        <begin position="176"/>
        <end position="214"/>
    </location>
</feature>
<accession>A0ABR1QDZ2</accession>
<evidence type="ECO:0000259" key="6">
    <source>
        <dbReference type="PROSITE" id="PS50865"/>
    </source>
</evidence>
<gene>
    <name evidence="7" type="ORF">PG986_007926</name>
</gene>
<protein>
    <recommendedName>
        <fullName evidence="6">MYND-type domain-containing protein</fullName>
    </recommendedName>
</protein>
<dbReference type="RefSeq" id="XP_066700260.1">
    <property type="nucleotide sequence ID" value="XM_066844148.1"/>
</dbReference>
<evidence type="ECO:0000256" key="5">
    <source>
        <dbReference type="SAM" id="MobiDB-lite"/>
    </source>
</evidence>
<evidence type="ECO:0000256" key="2">
    <source>
        <dbReference type="ARBA" id="ARBA00022771"/>
    </source>
</evidence>
<evidence type="ECO:0000256" key="3">
    <source>
        <dbReference type="ARBA" id="ARBA00022833"/>
    </source>
</evidence>
<feature type="region of interest" description="Disordered" evidence="5">
    <location>
        <begin position="224"/>
        <end position="243"/>
    </location>
</feature>
<dbReference type="SUPFAM" id="SSF144232">
    <property type="entry name" value="HIT/MYND zinc finger-like"/>
    <property type="match status" value="1"/>
</dbReference>
<dbReference type="EMBL" id="JAQQWE010000005">
    <property type="protein sequence ID" value="KAK7952198.1"/>
    <property type="molecule type" value="Genomic_DNA"/>
</dbReference>
<evidence type="ECO:0000256" key="1">
    <source>
        <dbReference type="ARBA" id="ARBA00022723"/>
    </source>
</evidence>
<keyword evidence="8" id="KW-1185">Reference proteome</keyword>
<evidence type="ECO:0000313" key="7">
    <source>
        <dbReference type="EMBL" id="KAK7952198.1"/>
    </source>
</evidence>
<evidence type="ECO:0000256" key="4">
    <source>
        <dbReference type="PROSITE-ProRule" id="PRU00134"/>
    </source>
</evidence>
<keyword evidence="2 4" id="KW-0863">Zinc-finger</keyword>
<dbReference type="Proteomes" id="UP001391051">
    <property type="component" value="Unassembled WGS sequence"/>
</dbReference>
<dbReference type="GeneID" id="92077210"/>
<dbReference type="InterPro" id="IPR002893">
    <property type="entry name" value="Znf_MYND"/>
</dbReference>
<evidence type="ECO:0000313" key="8">
    <source>
        <dbReference type="Proteomes" id="UP001391051"/>
    </source>
</evidence>
<comment type="caution">
    <text evidence="7">The sequence shown here is derived from an EMBL/GenBank/DDBJ whole genome shotgun (WGS) entry which is preliminary data.</text>
</comment>
<reference evidence="7 8" key="1">
    <citation type="submission" date="2023-01" db="EMBL/GenBank/DDBJ databases">
        <title>Analysis of 21 Apiospora genomes using comparative genomics revels a genus with tremendous synthesis potential of carbohydrate active enzymes and secondary metabolites.</title>
        <authorList>
            <person name="Sorensen T."/>
        </authorList>
    </citation>
    <scope>NUCLEOTIDE SEQUENCE [LARGE SCALE GENOMIC DNA]</scope>
    <source>
        <strain evidence="7 8">CBS 24483</strain>
    </source>
</reference>
<keyword evidence="1" id="KW-0479">Metal-binding</keyword>
<organism evidence="7 8">
    <name type="scientific">Apiospora aurea</name>
    <dbReference type="NCBI Taxonomy" id="335848"/>
    <lineage>
        <taxon>Eukaryota</taxon>
        <taxon>Fungi</taxon>
        <taxon>Dikarya</taxon>
        <taxon>Ascomycota</taxon>
        <taxon>Pezizomycotina</taxon>
        <taxon>Sordariomycetes</taxon>
        <taxon>Xylariomycetidae</taxon>
        <taxon>Amphisphaeriales</taxon>
        <taxon>Apiosporaceae</taxon>
        <taxon>Apiospora</taxon>
    </lineage>
</organism>